<protein>
    <submittedName>
        <fullName evidence="1">Uncharacterized protein</fullName>
    </submittedName>
</protein>
<comment type="caution">
    <text evidence="1">The sequence shown here is derived from an EMBL/GenBank/DDBJ whole genome shotgun (WGS) entry which is preliminary data.</text>
</comment>
<organism evidence="1 2">
    <name type="scientific">Hymenobacter fodinae</name>
    <dbReference type="NCBI Taxonomy" id="2510796"/>
    <lineage>
        <taxon>Bacteria</taxon>
        <taxon>Pseudomonadati</taxon>
        <taxon>Bacteroidota</taxon>
        <taxon>Cytophagia</taxon>
        <taxon>Cytophagales</taxon>
        <taxon>Hymenobacteraceae</taxon>
        <taxon>Hymenobacter</taxon>
    </lineage>
</organism>
<reference evidence="1 2" key="1">
    <citation type="submission" date="2019-04" db="EMBL/GenBank/DDBJ databases">
        <authorList>
            <person name="Feng G."/>
            <person name="Zhang J."/>
            <person name="Zhu H."/>
        </authorList>
    </citation>
    <scope>NUCLEOTIDE SEQUENCE [LARGE SCALE GENOMIC DNA]</scope>
    <source>
        <strain evidence="1 2">92R-1</strain>
    </source>
</reference>
<gene>
    <name evidence="1" type="ORF">EU556_20670</name>
</gene>
<dbReference type="OrthoDB" id="1453620at2"/>
<dbReference type="Proteomes" id="UP000298337">
    <property type="component" value="Unassembled WGS sequence"/>
</dbReference>
<evidence type="ECO:0000313" key="2">
    <source>
        <dbReference type="Proteomes" id="UP000298337"/>
    </source>
</evidence>
<dbReference type="RefSeq" id="WP_135436045.1">
    <property type="nucleotide sequence ID" value="NZ_SRLA01000005.1"/>
</dbReference>
<accession>A0A4Z0P0Z7</accession>
<sequence>MATSSRFTLNGVQLKPCIMAKARHALGVTDKQPTNRTRCGEDYWAMTVRAMAAHHGVTSEATISEATKKYADYIK</sequence>
<evidence type="ECO:0000313" key="1">
    <source>
        <dbReference type="EMBL" id="TGE04601.1"/>
    </source>
</evidence>
<proteinExistence type="predicted"/>
<keyword evidence="2" id="KW-1185">Reference proteome</keyword>
<dbReference type="EMBL" id="SRLA01000005">
    <property type="protein sequence ID" value="TGE04601.1"/>
    <property type="molecule type" value="Genomic_DNA"/>
</dbReference>
<name>A0A4Z0P0Z7_9BACT</name>
<dbReference type="AlphaFoldDB" id="A0A4Z0P0Z7"/>